<keyword evidence="3" id="KW-0813">Transport</keyword>
<dbReference type="InParanoid" id="G4TFB7"/>
<keyword evidence="4 9" id="KW-0812">Transmembrane</keyword>
<evidence type="ECO:0000313" key="11">
    <source>
        <dbReference type="EMBL" id="CCA69995.1"/>
    </source>
</evidence>
<feature type="compositionally biased region" description="Low complexity" evidence="8">
    <location>
        <begin position="42"/>
        <end position="52"/>
    </location>
</feature>
<accession>G4TFB7</accession>
<feature type="transmembrane region" description="Helical" evidence="9">
    <location>
        <begin position="180"/>
        <end position="198"/>
    </location>
</feature>
<feature type="compositionally biased region" description="Basic residues" evidence="8">
    <location>
        <begin position="84"/>
        <end position="95"/>
    </location>
</feature>
<dbReference type="GO" id="GO:0012505">
    <property type="term" value="C:endomembrane system"/>
    <property type="evidence" value="ECO:0007669"/>
    <property type="project" value="UniProtKB-SubCell"/>
</dbReference>
<comment type="similarity">
    <text evidence="2">Belongs to the Ca(2+):cation antiporter (CaCA) (TC 2.A.19) family.</text>
</comment>
<dbReference type="Pfam" id="PF01699">
    <property type="entry name" value="Na_Ca_ex"/>
    <property type="match status" value="2"/>
</dbReference>
<feature type="region of interest" description="Disordered" evidence="8">
    <location>
        <begin position="1"/>
        <end position="103"/>
    </location>
</feature>
<evidence type="ECO:0000313" key="12">
    <source>
        <dbReference type="Proteomes" id="UP000007148"/>
    </source>
</evidence>
<reference evidence="11 12" key="1">
    <citation type="journal article" date="2011" name="PLoS Pathog.">
        <title>Endophytic Life Strategies Decoded by Genome and Transcriptome Analyses of the Mutualistic Root Symbiont Piriformospora indica.</title>
        <authorList>
            <person name="Zuccaro A."/>
            <person name="Lahrmann U."/>
            <person name="Guldener U."/>
            <person name="Langen G."/>
            <person name="Pfiffi S."/>
            <person name="Biedenkopf D."/>
            <person name="Wong P."/>
            <person name="Samans B."/>
            <person name="Grimm C."/>
            <person name="Basiewicz M."/>
            <person name="Murat C."/>
            <person name="Martin F."/>
            <person name="Kogel K.H."/>
        </authorList>
    </citation>
    <scope>NUCLEOTIDE SEQUENCE [LARGE SCALE GENOMIC DNA]</scope>
    <source>
        <strain evidence="11 12">DSM 11827</strain>
    </source>
</reference>
<dbReference type="InterPro" id="IPR004837">
    <property type="entry name" value="NaCa_Exmemb"/>
</dbReference>
<sequence length="607" mass="65643">MVETGNAKSVDEKQHAVQPKTSLPILRVSSSIDLEAGRDVPRPSTTSPTLTRGLAPPGIFHTTNGSIPASTTSLPVQGIEPAPTHRRRRNRRRRQQAAATAGATAAIVNASGPRQLVMEPPRRANSLPVGPVTRPELGHTQTQTAQPFDWLKNLDTLLIPKKKIASRPTLSQCFTNTLKYSWLNVILVLLPVSWAMHFTHQSDTLVFVFSFLSIIPLAALLGFATEELANYTGPTIGGLFNATFGNAVELIISILALVKGQLRIVQGMLTAMRLLVSQTLAAMLGSILSNCLLVLGMCFLAGGLRFHEQGYGVRIAQQHISLLSLCVFSISIPAAFSSSVHVLEEKEILSISRATSVILLVCYLAFLVFQLWTHSYLYTLESSRRHAAVTFLAGEEGTAAPPVGQSVFRVSSIFSHSTSDSSSRSPSSDNLTSPVTLTTHQAPPPLNEEEEENPKLTVKFAFALLLTVTVLTGLTAEFLVDSIDGLISTTRVTEEFVALILLPLVGNAAEHVTAVTVSVRNKLDLALAVAVGSSIQIALFVLPFLVILGWWIGQPLSLNFDTFESVVVVISVIVVNFAISDGRTNWLEGFVLMVTYVLIGVAVFYYN</sequence>
<evidence type="ECO:0000256" key="5">
    <source>
        <dbReference type="ARBA" id="ARBA00022989"/>
    </source>
</evidence>
<evidence type="ECO:0000256" key="6">
    <source>
        <dbReference type="ARBA" id="ARBA00023065"/>
    </source>
</evidence>
<gene>
    <name evidence="11" type="ORF">PIIN_03935</name>
</gene>
<dbReference type="InterPro" id="IPR004713">
    <property type="entry name" value="CaH_exchang"/>
</dbReference>
<feature type="transmembrane region" description="Helical" evidence="9">
    <location>
        <begin position="355"/>
        <end position="373"/>
    </location>
</feature>
<dbReference type="EMBL" id="CAFZ01000069">
    <property type="protein sequence ID" value="CCA69995.1"/>
    <property type="molecule type" value="Genomic_DNA"/>
</dbReference>
<dbReference type="InterPro" id="IPR044880">
    <property type="entry name" value="NCX_ion-bd_dom_sf"/>
</dbReference>
<dbReference type="Gene3D" id="1.20.1420.30">
    <property type="entry name" value="NCX, central ion-binding region"/>
    <property type="match status" value="2"/>
</dbReference>
<comment type="subcellular location">
    <subcellularLocation>
        <location evidence="1">Endomembrane system</location>
        <topology evidence="1">Multi-pass membrane protein</topology>
    </subcellularLocation>
</comment>
<evidence type="ECO:0000256" key="4">
    <source>
        <dbReference type="ARBA" id="ARBA00022692"/>
    </source>
</evidence>
<feature type="transmembrane region" description="Helical" evidence="9">
    <location>
        <begin position="525"/>
        <end position="552"/>
    </location>
</feature>
<keyword evidence="12" id="KW-1185">Reference proteome</keyword>
<organism evidence="11 12">
    <name type="scientific">Serendipita indica (strain DSM 11827)</name>
    <name type="common">Root endophyte fungus</name>
    <name type="synonym">Piriformospora indica</name>
    <dbReference type="NCBI Taxonomy" id="1109443"/>
    <lineage>
        <taxon>Eukaryota</taxon>
        <taxon>Fungi</taxon>
        <taxon>Dikarya</taxon>
        <taxon>Basidiomycota</taxon>
        <taxon>Agaricomycotina</taxon>
        <taxon>Agaricomycetes</taxon>
        <taxon>Sebacinales</taxon>
        <taxon>Serendipitaceae</taxon>
        <taxon>Serendipita</taxon>
    </lineage>
</organism>
<dbReference type="HOGENOM" id="CLU_008721_4_2_1"/>
<dbReference type="GO" id="GO:0006874">
    <property type="term" value="P:intracellular calcium ion homeostasis"/>
    <property type="evidence" value="ECO:0007669"/>
    <property type="project" value="TreeGrafter"/>
</dbReference>
<dbReference type="FunFam" id="1.20.1420.30:FF:000024">
    <property type="entry name" value="Calcium/proton exchanger, variant"/>
    <property type="match status" value="1"/>
</dbReference>
<evidence type="ECO:0000256" key="7">
    <source>
        <dbReference type="ARBA" id="ARBA00023136"/>
    </source>
</evidence>
<proteinExistence type="inferred from homology"/>
<dbReference type="OrthoDB" id="1699231at2759"/>
<feature type="transmembrane region" description="Helical" evidence="9">
    <location>
        <begin position="236"/>
        <end position="258"/>
    </location>
</feature>
<dbReference type="GO" id="GO:0000329">
    <property type="term" value="C:fungal-type vacuole membrane"/>
    <property type="evidence" value="ECO:0007669"/>
    <property type="project" value="TreeGrafter"/>
</dbReference>
<feature type="transmembrane region" description="Helical" evidence="9">
    <location>
        <begin position="558"/>
        <end position="579"/>
    </location>
</feature>
<dbReference type="Proteomes" id="UP000007148">
    <property type="component" value="Unassembled WGS sequence"/>
</dbReference>
<feature type="compositionally biased region" description="Polar residues" evidence="8">
    <location>
        <begin position="429"/>
        <end position="441"/>
    </location>
</feature>
<dbReference type="eggNOG" id="KOG1397">
    <property type="taxonomic scope" value="Eukaryota"/>
</dbReference>
<comment type="caution">
    <text evidence="11">The sequence shown here is derived from an EMBL/GenBank/DDBJ whole genome shotgun (WGS) entry which is preliminary data.</text>
</comment>
<feature type="compositionally biased region" description="Low complexity" evidence="8">
    <location>
        <begin position="417"/>
        <end position="428"/>
    </location>
</feature>
<keyword evidence="5 9" id="KW-1133">Transmembrane helix</keyword>
<evidence type="ECO:0000256" key="8">
    <source>
        <dbReference type="SAM" id="MobiDB-lite"/>
    </source>
</evidence>
<feature type="transmembrane region" description="Helical" evidence="9">
    <location>
        <begin position="205"/>
        <end position="224"/>
    </location>
</feature>
<feature type="transmembrane region" description="Helical" evidence="9">
    <location>
        <begin position="586"/>
        <end position="606"/>
    </location>
</feature>
<dbReference type="STRING" id="1109443.G4TFB7"/>
<dbReference type="PANTHER" id="PTHR31503:SF20">
    <property type="entry name" value="CA(2+)_H(+) EXCHANGER, PUTATIVE (EUROFUNG)-RELATED"/>
    <property type="match status" value="1"/>
</dbReference>
<feature type="domain" description="Sodium/calcium exchanger membrane region" evidence="10">
    <location>
        <begin position="204"/>
        <end position="372"/>
    </location>
</feature>
<evidence type="ECO:0000256" key="2">
    <source>
        <dbReference type="ARBA" id="ARBA00008170"/>
    </source>
</evidence>
<evidence type="ECO:0000256" key="9">
    <source>
        <dbReference type="SAM" id="Phobius"/>
    </source>
</evidence>
<evidence type="ECO:0000256" key="3">
    <source>
        <dbReference type="ARBA" id="ARBA00022448"/>
    </source>
</evidence>
<feature type="transmembrane region" description="Helical" evidence="9">
    <location>
        <begin position="279"/>
        <end position="302"/>
    </location>
</feature>
<feature type="domain" description="Sodium/calcium exchanger membrane region" evidence="10">
    <location>
        <begin position="461"/>
        <end position="603"/>
    </location>
</feature>
<dbReference type="AlphaFoldDB" id="G4TFB7"/>
<feature type="transmembrane region" description="Helical" evidence="9">
    <location>
        <begin position="460"/>
        <end position="480"/>
    </location>
</feature>
<name>G4TFB7_SERID</name>
<keyword evidence="7 9" id="KW-0472">Membrane</keyword>
<keyword evidence="6" id="KW-0406">Ion transport</keyword>
<evidence type="ECO:0000256" key="1">
    <source>
        <dbReference type="ARBA" id="ARBA00004127"/>
    </source>
</evidence>
<protein>
    <submittedName>
        <fullName evidence="11">Related to Ca2+/H+-exchanging protein, vacuolar</fullName>
    </submittedName>
</protein>
<feature type="compositionally biased region" description="Polar residues" evidence="8">
    <location>
        <begin position="61"/>
        <end position="75"/>
    </location>
</feature>
<dbReference type="GO" id="GO:0015369">
    <property type="term" value="F:calcium:proton antiporter activity"/>
    <property type="evidence" value="ECO:0007669"/>
    <property type="project" value="UniProtKB-ARBA"/>
</dbReference>
<evidence type="ECO:0000259" key="10">
    <source>
        <dbReference type="Pfam" id="PF01699"/>
    </source>
</evidence>
<feature type="region of interest" description="Disordered" evidence="8">
    <location>
        <begin position="417"/>
        <end position="450"/>
    </location>
</feature>
<dbReference type="PANTHER" id="PTHR31503">
    <property type="entry name" value="VACUOLAR CALCIUM ION TRANSPORTER"/>
    <property type="match status" value="1"/>
</dbReference>
<feature type="transmembrane region" description="Helical" evidence="9">
    <location>
        <begin position="322"/>
        <end position="343"/>
    </location>
</feature>